<comment type="caution">
    <text evidence="1">The sequence shown here is derived from an EMBL/GenBank/DDBJ whole genome shotgun (WGS) entry which is preliminary data.</text>
</comment>
<keyword evidence="2" id="KW-1185">Reference proteome</keyword>
<name>A0A9N9BXD5_9GLOM</name>
<organism evidence="1 2">
    <name type="scientific">Paraglomus brasilianum</name>
    <dbReference type="NCBI Taxonomy" id="144538"/>
    <lineage>
        <taxon>Eukaryota</taxon>
        <taxon>Fungi</taxon>
        <taxon>Fungi incertae sedis</taxon>
        <taxon>Mucoromycota</taxon>
        <taxon>Glomeromycotina</taxon>
        <taxon>Glomeromycetes</taxon>
        <taxon>Paraglomerales</taxon>
        <taxon>Paraglomeraceae</taxon>
        <taxon>Paraglomus</taxon>
    </lineage>
</organism>
<dbReference type="AlphaFoldDB" id="A0A9N9BXD5"/>
<sequence>MRGNKGRKNYHYQRLALGHDKEFATVVYSQNFYFAKPMRDMPSSPGVAPGETTMLPNHYHQVQRCQLMWKAWGIVKILLVPGMVPASSNIT</sequence>
<dbReference type="EMBL" id="CAJVPI010000870">
    <property type="protein sequence ID" value="CAG8578841.1"/>
    <property type="molecule type" value="Genomic_DNA"/>
</dbReference>
<reference evidence="1" key="1">
    <citation type="submission" date="2021-06" db="EMBL/GenBank/DDBJ databases">
        <authorList>
            <person name="Kallberg Y."/>
            <person name="Tangrot J."/>
            <person name="Rosling A."/>
        </authorList>
    </citation>
    <scope>NUCLEOTIDE SEQUENCE</scope>
    <source>
        <strain evidence="1">BR232B</strain>
    </source>
</reference>
<protein>
    <submittedName>
        <fullName evidence="1">5397_t:CDS:1</fullName>
    </submittedName>
</protein>
<proteinExistence type="predicted"/>
<evidence type="ECO:0000313" key="1">
    <source>
        <dbReference type="EMBL" id="CAG8578841.1"/>
    </source>
</evidence>
<dbReference type="Proteomes" id="UP000789739">
    <property type="component" value="Unassembled WGS sequence"/>
</dbReference>
<gene>
    <name evidence="1" type="ORF">PBRASI_LOCUS6507</name>
</gene>
<evidence type="ECO:0000313" key="2">
    <source>
        <dbReference type="Proteomes" id="UP000789739"/>
    </source>
</evidence>
<accession>A0A9N9BXD5</accession>